<evidence type="ECO:0000256" key="1">
    <source>
        <dbReference type="SAM" id="MobiDB-lite"/>
    </source>
</evidence>
<dbReference type="Proteomes" id="UP000479000">
    <property type="component" value="Unassembled WGS sequence"/>
</dbReference>
<sequence length="82" mass="8921">MQNAKRNLFAYKFLSFAYSALEGSPIQSLQWVVEQATGNHCSSPCSVHLHGGLHNRVTHDSASTRSGSDRTSSRVVKDGDAD</sequence>
<evidence type="ECO:0000313" key="3">
    <source>
        <dbReference type="Proteomes" id="UP000479000"/>
    </source>
</evidence>
<dbReference type="AlphaFoldDB" id="A0A6H5HIQ3"/>
<dbReference type="EMBL" id="CADCXU010031117">
    <property type="protein sequence ID" value="CAB0017287.1"/>
    <property type="molecule type" value="Genomic_DNA"/>
</dbReference>
<proteinExistence type="predicted"/>
<evidence type="ECO:0000313" key="2">
    <source>
        <dbReference type="EMBL" id="CAB0017287.1"/>
    </source>
</evidence>
<name>A0A6H5HIQ3_9HEMI</name>
<gene>
    <name evidence="2" type="ORF">NTEN_LOCUS21319</name>
</gene>
<feature type="non-terminal residue" evidence="2">
    <location>
        <position position="82"/>
    </location>
</feature>
<reference evidence="2 3" key="1">
    <citation type="submission" date="2020-02" db="EMBL/GenBank/DDBJ databases">
        <authorList>
            <person name="Ferguson B K."/>
        </authorList>
    </citation>
    <scope>NUCLEOTIDE SEQUENCE [LARGE SCALE GENOMIC DNA]</scope>
</reference>
<organism evidence="2 3">
    <name type="scientific">Nesidiocoris tenuis</name>
    <dbReference type="NCBI Taxonomy" id="355587"/>
    <lineage>
        <taxon>Eukaryota</taxon>
        <taxon>Metazoa</taxon>
        <taxon>Ecdysozoa</taxon>
        <taxon>Arthropoda</taxon>
        <taxon>Hexapoda</taxon>
        <taxon>Insecta</taxon>
        <taxon>Pterygota</taxon>
        <taxon>Neoptera</taxon>
        <taxon>Paraneoptera</taxon>
        <taxon>Hemiptera</taxon>
        <taxon>Heteroptera</taxon>
        <taxon>Panheteroptera</taxon>
        <taxon>Cimicomorpha</taxon>
        <taxon>Miridae</taxon>
        <taxon>Dicyphina</taxon>
        <taxon>Nesidiocoris</taxon>
    </lineage>
</organism>
<feature type="region of interest" description="Disordered" evidence="1">
    <location>
        <begin position="57"/>
        <end position="82"/>
    </location>
</feature>
<protein>
    <submittedName>
        <fullName evidence="2">Uncharacterized protein</fullName>
    </submittedName>
</protein>
<feature type="compositionally biased region" description="Basic and acidic residues" evidence="1">
    <location>
        <begin position="67"/>
        <end position="82"/>
    </location>
</feature>
<keyword evidence="3" id="KW-1185">Reference proteome</keyword>
<accession>A0A6H5HIQ3</accession>